<dbReference type="KEGG" id="aaco:K1I37_14865"/>
<dbReference type="Proteomes" id="UP000829401">
    <property type="component" value="Chromosome"/>
</dbReference>
<keyword evidence="2" id="KW-1185">Reference proteome</keyword>
<dbReference type="AlphaFoldDB" id="T0BUG6"/>
<sequence length="123" mass="13430">MALTREQVEAIVTIGEKTGYEDLVEVARDWLQKDEQNRRMRAALEQISITTDEIYGVEFASASSIIARKALADIDADVCTVCSGTRLVEVTTREGQKEHGEIIRVQVPCAKCSGADAEDGGVE</sequence>
<dbReference type="STRING" id="1356854.N007_05645"/>
<accession>A0A9E6ZM28</accession>
<organism evidence="1 2">
    <name type="scientific">Alicyclobacillus acidoterrestris (strain ATCC 49025 / DSM 3922 / CIP 106132 / NCIMB 13137 / GD3B)</name>
    <dbReference type="NCBI Taxonomy" id="1356854"/>
    <lineage>
        <taxon>Bacteria</taxon>
        <taxon>Bacillati</taxon>
        <taxon>Bacillota</taxon>
        <taxon>Bacilli</taxon>
        <taxon>Bacillales</taxon>
        <taxon>Alicyclobacillaceae</taxon>
        <taxon>Alicyclobacillus</taxon>
    </lineage>
</organism>
<proteinExistence type="predicted"/>
<name>T0BUG6_ALIAG</name>
<gene>
    <name evidence="1" type="ORF">K1I37_14865</name>
</gene>
<evidence type="ECO:0000313" key="1">
    <source>
        <dbReference type="EMBL" id="UNO47954.1"/>
    </source>
</evidence>
<evidence type="ECO:0000313" key="2">
    <source>
        <dbReference type="Proteomes" id="UP000829401"/>
    </source>
</evidence>
<reference evidence="2" key="1">
    <citation type="journal article" date="2022" name="G3 (Bethesda)">
        <title>Unveiling the complete genome sequence of Alicyclobacillus acidoterrestris DSM 3922T, a taint-producing strain.</title>
        <authorList>
            <person name="Leonardo I.C."/>
            <person name="Barreto Crespo M.T."/>
            <person name="Gaspar F.B."/>
        </authorList>
    </citation>
    <scope>NUCLEOTIDE SEQUENCE [LARGE SCALE GENOMIC DNA]</scope>
    <source>
        <strain evidence="2">DSM 3922</strain>
    </source>
</reference>
<protein>
    <submittedName>
        <fullName evidence="1">Uncharacterized protein</fullName>
    </submittedName>
</protein>
<accession>T0BUG6</accession>
<dbReference type="RefSeq" id="WP_021296172.1">
    <property type="nucleotide sequence ID" value="NZ_AURB01000124.1"/>
</dbReference>
<dbReference type="EMBL" id="CP080467">
    <property type="protein sequence ID" value="UNO47954.1"/>
    <property type="molecule type" value="Genomic_DNA"/>
</dbReference>